<accession>A0A0B6ZHI1</accession>
<gene>
    <name evidence="1" type="primary">ORF64951</name>
</gene>
<organism evidence="1">
    <name type="scientific">Arion vulgaris</name>
    <dbReference type="NCBI Taxonomy" id="1028688"/>
    <lineage>
        <taxon>Eukaryota</taxon>
        <taxon>Metazoa</taxon>
        <taxon>Spiralia</taxon>
        <taxon>Lophotrochozoa</taxon>
        <taxon>Mollusca</taxon>
        <taxon>Gastropoda</taxon>
        <taxon>Heterobranchia</taxon>
        <taxon>Euthyneura</taxon>
        <taxon>Panpulmonata</taxon>
        <taxon>Eupulmonata</taxon>
        <taxon>Stylommatophora</taxon>
        <taxon>Helicina</taxon>
        <taxon>Arionoidea</taxon>
        <taxon>Arionidae</taxon>
        <taxon>Arion</taxon>
    </lineage>
</organism>
<name>A0A0B6ZHI1_9EUPU</name>
<reference evidence="1" key="1">
    <citation type="submission" date="2014-12" db="EMBL/GenBank/DDBJ databases">
        <title>Insight into the proteome of Arion vulgaris.</title>
        <authorList>
            <person name="Aradska J."/>
            <person name="Bulat T."/>
            <person name="Smidak R."/>
            <person name="Sarate P."/>
            <person name="Gangsoo J."/>
            <person name="Sialana F."/>
            <person name="Bilban M."/>
            <person name="Lubec G."/>
        </authorList>
    </citation>
    <scope>NUCLEOTIDE SEQUENCE</scope>
    <source>
        <tissue evidence="1">Skin</tissue>
    </source>
</reference>
<proteinExistence type="predicted"/>
<feature type="non-terminal residue" evidence="1">
    <location>
        <position position="49"/>
    </location>
</feature>
<evidence type="ECO:0000313" key="1">
    <source>
        <dbReference type="EMBL" id="CEK68069.1"/>
    </source>
</evidence>
<protein>
    <submittedName>
        <fullName evidence="1">Uncharacterized protein</fullName>
    </submittedName>
</protein>
<dbReference type="AlphaFoldDB" id="A0A0B6ZHI1"/>
<sequence>MCACVYDKLTYSSQLLEEYRMSTVVHHFIQSLTVFLMTSHDSSAYFSSS</sequence>
<dbReference type="EMBL" id="HACG01021204">
    <property type="protein sequence ID" value="CEK68069.1"/>
    <property type="molecule type" value="Transcribed_RNA"/>
</dbReference>